<evidence type="ECO:0000313" key="8">
    <source>
        <dbReference type="Proteomes" id="UP000245618"/>
    </source>
</evidence>
<keyword evidence="3 5" id="KW-1133">Transmembrane helix</keyword>
<keyword evidence="8" id="KW-1185">Reference proteome</keyword>
<dbReference type="GO" id="GO:0016491">
    <property type="term" value="F:oxidoreductase activity"/>
    <property type="evidence" value="ECO:0007669"/>
    <property type="project" value="InterPro"/>
</dbReference>
<evidence type="ECO:0000256" key="2">
    <source>
        <dbReference type="ARBA" id="ARBA00022692"/>
    </source>
</evidence>
<dbReference type="InterPro" id="IPR006694">
    <property type="entry name" value="Fatty_acid_hydroxylase"/>
</dbReference>
<evidence type="ECO:0000256" key="4">
    <source>
        <dbReference type="ARBA" id="ARBA00023136"/>
    </source>
</evidence>
<gene>
    <name evidence="7" type="ORF">DB891_11700</name>
</gene>
<comment type="subcellular location">
    <subcellularLocation>
        <location evidence="1">Membrane</location>
    </subcellularLocation>
</comment>
<feature type="transmembrane region" description="Helical" evidence="5">
    <location>
        <begin position="173"/>
        <end position="194"/>
    </location>
</feature>
<dbReference type="GO" id="GO:0016020">
    <property type="term" value="C:membrane"/>
    <property type="evidence" value="ECO:0007669"/>
    <property type="project" value="UniProtKB-SubCell"/>
</dbReference>
<dbReference type="Proteomes" id="UP000245618">
    <property type="component" value="Unassembled WGS sequence"/>
</dbReference>
<dbReference type="Pfam" id="PF04116">
    <property type="entry name" value="FA_hydroxylase"/>
    <property type="match status" value="1"/>
</dbReference>
<dbReference type="AlphaFoldDB" id="A0A2U1JU28"/>
<evidence type="ECO:0000313" key="7">
    <source>
        <dbReference type="EMBL" id="PWA08485.1"/>
    </source>
</evidence>
<dbReference type="InterPro" id="IPR050307">
    <property type="entry name" value="Sterol_Desaturase_Related"/>
</dbReference>
<dbReference type="EMBL" id="QCZH01000013">
    <property type="protein sequence ID" value="PWA08485.1"/>
    <property type="molecule type" value="Genomic_DNA"/>
</dbReference>
<dbReference type="PANTHER" id="PTHR11863">
    <property type="entry name" value="STEROL DESATURASE"/>
    <property type="match status" value="1"/>
</dbReference>
<organism evidence="7 8">
    <name type="scientific">Flavobacterium laiguense</name>
    <dbReference type="NCBI Taxonomy" id="2169409"/>
    <lineage>
        <taxon>Bacteria</taxon>
        <taxon>Pseudomonadati</taxon>
        <taxon>Bacteroidota</taxon>
        <taxon>Flavobacteriia</taxon>
        <taxon>Flavobacteriales</taxon>
        <taxon>Flavobacteriaceae</taxon>
        <taxon>Flavobacterium</taxon>
    </lineage>
</organism>
<accession>A0A2U1JU28</accession>
<dbReference type="GO" id="GO:0008610">
    <property type="term" value="P:lipid biosynthetic process"/>
    <property type="evidence" value="ECO:0007669"/>
    <property type="project" value="InterPro"/>
</dbReference>
<dbReference type="OrthoDB" id="9770329at2"/>
<feature type="transmembrane region" description="Helical" evidence="5">
    <location>
        <begin position="26"/>
        <end position="43"/>
    </location>
</feature>
<sequence>MTEVFQTLKEVIEVTLSNFTDADNRLYYLYFISSATIAYFVYYKTKQKGSFFNYILNKRTWLSKSAKIDYMMLFFNSIIKVLLIGPYLTFGFYLAFHTDDYLARTFGYETFTLSKTETLVYYTIAITLLGDLTTYIIHYVMHRFEFLWEFHKIHHAATSLNPVTQYRIHPVELILVNIKETLVFGVVMGIFDYLSGHQVSAITFLGINVLSFLFLFLGANLRHSSVKLKYFNWIEYVFMSPYQHQIHHSNHPEHYDHNMGSKLALWDWMFGTLLRSKQVDRVNFGISEEEDLQKKYESFSNNLFLPFVSIYKAITSKILR</sequence>
<evidence type="ECO:0000259" key="6">
    <source>
        <dbReference type="Pfam" id="PF04116"/>
    </source>
</evidence>
<keyword evidence="4 5" id="KW-0472">Membrane</keyword>
<feature type="transmembrane region" description="Helical" evidence="5">
    <location>
        <begin position="73"/>
        <end position="96"/>
    </location>
</feature>
<evidence type="ECO:0000256" key="5">
    <source>
        <dbReference type="SAM" id="Phobius"/>
    </source>
</evidence>
<feature type="domain" description="Fatty acid hydroxylase" evidence="6">
    <location>
        <begin position="124"/>
        <end position="272"/>
    </location>
</feature>
<comment type="caution">
    <text evidence="7">The sequence shown here is derived from an EMBL/GenBank/DDBJ whole genome shotgun (WGS) entry which is preliminary data.</text>
</comment>
<dbReference type="RefSeq" id="WP_116763750.1">
    <property type="nucleotide sequence ID" value="NZ_QCZH01000013.1"/>
</dbReference>
<name>A0A2U1JU28_9FLAO</name>
<protein>
    <submittedName>
        <fullName evidence="7">Sterol desaturase family protein</fullName>
    </submittedName>
</protein>
<reference evidence="7 8" key="1">
    <citation type="submission" date="2018-04" db="EMBL/GenBank/DDBJ databases">
        <title>Flavobacterium sp. nov., isolated from glacier ice.</title>
        <authorList>
            <person name="Liu Q."/>
            <person name="Xin Y.-H."/>
        </authorList>
    </citation>
    <scope>NUCLEOTIDE SEQUENCE [LARGE SCALE GENOMIC DNA]</scope>
    <source>
        <strain evidence="7 8">LB2P30</strain>
    </source>
</reference>
<feature type="transmembrane region" description="Helical" evidence="5">
    <location>
        <begin position="200"/>
        <end position="221"/>
    </location>
</feature>
<keyword evidence="2 5" id="KW-0812">Transmembrane</keyword>
<feature type="transmembrane region" description="Helical" evidence="5">
    <location>
        <begin position="119"/>
        <end position="141"/>
    </location>
</feature>
<evidence type="ECO:0000256" key="1">
    <source>
        <dbReference type="ARBA" id="ARBA00004370"/>
    </source>
</evidence>
<evidence type="ECO:0000256" key="3">
    <source>
        <dbReference type="ARBA" id="ARBA00022989"/>
    </source>
</evidence>
<proteinExistence type="predicted"/>
<dbReference type="GO" id="GO:0005506">
    <property type="term" value="F:iron ion binding"/>
    <property type="evidence" value="ECO:0007669"/>
    <property type="project" value="InterPro"/>
</dbReference>